<dbReference type="Proteomes" id="UP001145353">
    <property type="component" value="Unassembled WGS sequence"/>
</dbReference>
<evidence type="ECO:0000313" key="1">
    <source>
        <dbReference type="EMBL" id="MCT8506166.1"/>
    </source>
</evidence>
<keyword evidence="2" id="KW-1185">Reference proteome</keyword>
<comment type="caution">
    <text evidence="1">The sequence shown here is derived from an EMBL/GenBank/DDBJ whole genome shotgun (WGS) entry which is preliminary data.</text>
</comment>
<dbReference type="AlphaFoldDB" id="A0A9X2X459"/>
<proteinExistence type="predicted"/>
<sequence length="149" mass="17768">MAELDLPYSNQDYRQRWEHLYTNALSDSQIRDRRPNHEENQRLHLRAAHHFIVEAYADELKQRLCRTWWDLSTLDVLAMRAVAIHHWHIEYAKGLSIDELAFALHDEIAHFKLPDPAYRVLHGKLQFWIPHPTRALEPHRGEETQPPNN</sequence>
<dbReference type="RefSeq" id="WP_261536060.1">
    <property type="nucleotide sequence ID" value="NZ_JAHXDE010000004.1"/>
</dbReference>
<reference evidence="1" key="2">
    <citation type="journal article" date="2022" name="Syst. Appl. Microbiol.">
        <title>Chromohalobacter moromii sp. nov., a moderately halophilic bacterium isolated from lupine-based moromi fermentation.</title>
        <authorList>
            <person name="Lulf R.H."/>
            <person name="Hilgarth M."/>
            <person name="Ehrmann M.A."/>
        </authorList>
    </citation>
    <scope>NUCLEOTIDE SEQUENCE</scope>
    <source>
        <strain evidence="1">TMW 2.2304</strain>
    </source>
</reference>
<evidence type="ECO:0000313" key="2">
    <source>
        <dbReference type="Proteomes" id="UP001145353"/>
    </source>
</evidence>
<name>A0A9X2X459_9GAMM</name>
<dbReference type="EMBL" id="JAHXDE010000004">
    <property type="protein sequence ID" value="MCT8506166.1"/>
    <property type="molecule type" value="Genomic_DNA"/>
</dbReference>
<organism evidence="1 2">
    <name type="scientific">Chromohalobacter moromii</name>
    <dbReference type="NCBI Taxonomy" id="2860329"/>
    <lineage>
        <taxon>Bacteria</taxon>
        <taxon>Pseudomonadati</taxon>
        <taxon>Pseudomonadota</taxon>
        <taxon>Gammaproteobacteria</taxon>
        <taxon>Oceanospirillales</taxon>
        <taxon>Halomonadaceae</taxon>
        <taxon>Chromohalobacter</taxon>
    </lineage>
</organism>
<gene>
    <name evidence="1" type="ORF">KZO87_12355</name>
</gene>
<protein>
    <submittedName>
        <fullName evidence="1">Uncharacterized protein</fullName>
    </submittedName>
</protein>
<reference evidence="1" key="1">
    <citation type="submission" date="2021-07" db="EMBL/GenBank/DDBJ databases">
        <authorList>
            <person name="Luelf R.H."/>
        </authorList>
    </citation>
    <scope>NUCLEOTIDE SEQUENCE</scope>
    <source>
        <strain evidence="1">TMW 2.2304</strain>
    </source>
</reference>
<accession>A0A9X2X459</accession>